<sequence>MHPLIELIKKDMVPALGVTEPGCIAFAVAKAKSYLTSKPERVVLSLNSGLYKNAYTCGIPNSSHYGIKYAAAFGLIMADSQKGLQALEGITPDDDRKAEQLIQKDRIIVKLSGISSALYCQATVYSKHEECTVTIEQSHTNITSIRLNGQYIFHNVIQNRQDTTPLIHQYSVKDIWEAVRSFSEEELSFIQKAFDMNMSLFKEGLQSQKTVILHQLYRMNENTIFSKDVQKSASLLCNGAIEARVLGLEAPAMSITGSGAHGIIATLPLYAYSVLNHCTNKQLYQATALSYLICMYIKEYSGKLSAFCGCGIAAGTGMACGLVYLQQGNKEQIDHVIRNMASSITGMICDGGNHGCVMKGMAAVDIAFESAQLAMADVSIESVHGINGMSIEDTLKNMGEIADPGMRETEKVIVDILKKK</sequence>
<feature type="domain" description="Serine dehydratase-like alpha subunit" evidence="2">
    <location>
        <begin position="82"/>
        <end position="414"/>
    </location>
</feature>
<evidence type="ECO:0000259" key="2">
    <source>
        <dbReference type="Pfam" id="PF03313"/>
    </source>
</evidence>
<evidence type="ECO:0000313" key="5">
    <source>
        <dbReference type="Proteomes" id="UP000260721"/>
    </source>
</evidence>
<dbReference type="GO" id="GO:0080146">
    <property type="term" value="F:L-cysteine desulfhydrase activity"/>
    <property type="evidence" value="ECO:0007669"/>
    <property type="project" value="TreeGrafter"/>
</dbReference>
<dbReference type="GO" id="GO:0019450">
    <property type="term" value="P:L-cysteine catabolic process to pyruvate"/>
    <property type="evidence" value="ECO:0007669"/>
    <property type="project" value="TreeGrafter"/>
</dbReference>
<reference evidence="3" key="2">
    <citation type="submission" date="2023-01" db="EMBL/GenBank/DDBJ databases">
        <title>Human gut microbiome strain richness.</title>
        <authorList>
            <person name="Chen-Liaw A."/>
        </authorList>
    </citation>
    <scope>NUCLEOTIDE SEQUENCE</scope>
    <source>
        <strain evidence="3">D8_m1001271B151109d0_201107</strain>
    </source>
</reference>
<dbReference type="InterPro" id="IPR021144">
    <property type="entry name" value="UPF0597"/>
</dbReference>
<dbReference type="Proteomes" id="UP001212981">
    <property type="component" value="Unassembled WGS sequence"/>
</dbReference>
<dbReference type="EMBL" id="JAQLXO010000028">
    <property type="protein sequence ID" value="MDB7983288.1"/>
    <property type="molecule type" value="Genomic_DNA"/>
</dbReference>
<evidence type="ECO:0000313" key="4">
    <source>
        <dbReference type="EMBL" id="RGD78129.1"/>
    </source>
</evidence>
<gene>
    <name evidence="4" type="ORF">DXC78_01625</name>
    <name evidence="3" type="ORF">PND82_10745</name>
</gene>
<dbReference type="InterPro" id="IPR005130">
    <property type="entry name" value="Ser_deHydtase-like_asu"/>
</dbReference>
<dbReference type="Pfam" id="PF03313">
    <property type="entry name" value="SDH_alpha"/>
    <property type="match status" value="1"/>
</dbReference>
<evidence type="ECO:0000313" key="3">
    <source>
        <dbReference type="EMBL" id="MDB7983288.1"/>
    </source>
</evidence>
<protein>
    <recommendedName>
        <fullName evidence="1">UPF0597 protein DXC78_01625</fullName>
    </recommendedName>
</protein>
<accession>A0A3E3E836</accession>
<evidence type="ECO:0000256" key="1">
    <source>
        <dbReference type="HAMAP-Rule" id="MF_01845"/>
    </source>
</evidence>
<reference evidence="4 5" key="1">
    <citation type="submission" date="2018-08" db="EMBL/GenBank/DDBJ databases">
        <title>A genome reference for cultivated species of the human gut microbiota.</title>
        <authorList>
            <person name="Zou Y."/>
            <person name="Xue W."/>
            <person name="Luo G."/>
        </authorList>
    </citation>
    <scope>NUCLEOTIDE SEQUENCE [LARGE SCALE GENOMIC DNA]</scope>
    <source>
        <strain evidence="4 5">TF08-11</strain>
    </source>
</reference>
<dbReference type="PANTHER" id="PTHR30501">
    <property type="entry name" value="UPF0597 PROTEIN YHAM"/>
    <property type="match status" value="1"/>
</dbReference>
<dbReference type="PIRSF" id="PIRSF006054">
    <property type="entry name" value="UCP006054"/>
    <property type="match status" value="1"/>
</dbReference>
<dbReference type="HAMAP" id="MF_01845">
    <property type="entry name" value="UPF0597"/>
    <property type="match status" value="1"/>
</dbReference>
<dbReference type="AlphaFoldDB" id="A0A3E3E836"/>
<dbReference type="RefSeq" id="WP_117445411.1">
    <property type="nucleotide sequence ID" value="NZ_JAQLXO010000028.1"/>
</dbReference>
<comment type="similarity">
    <text evidence="1">Belongs to the UPF0597 family.</text>
</comment>
<organism evidence="4 5">
    <name type="scientific">Faecalicoccus pleomorphus</name>
    <dbReference type="NCBI Taxonomy" id="1323"/>
    <lineage>
        <taxon>Bacteria</taxon>
        <taxon>Bacillati</taxon>
        <taxon>Bacillota</taxon>
        <taxon>Erysipelotrichia</taxon>
        <taxon>Erysipelotrichales</taxon>
        <taxon>Erysipelotrichaceae</taxon>
        <taxon>Faecalicoccus</taxon>
    </lineage>
</organism>
<proteinExistence type="inferred from homology"/>
<keyword evidence="3" id="KW-0456">Lyase</keyword>
<dbReference type="Proteomes" id="UP000260721">
    <property type="component" value="Unassembled WGS sequence"/>
</dbReference>
<dbReference type="EMBL" id="QUSK01000002">
    <property type="protein sequence ID" value="RGD78129.1"/>
    <property type="molecule type" value="Genomic_DNA"/>
</dbReference>
<dbReference type="PANTHER" id="PTHR30501:SF2">
    <property type="entry name" value="UPF0597 PROTEIN YHAM"/>
    <property type="match status" value="1"/>
</dbReference>
<comment type="caution">
    <text evidence="4">The sequence shown here is derived from an EMBL/GenBank/DDBJ whole genome shotgun (WGS) entry which is preliminary data.</text>
</comment>
<name>A0A3E3E836_9FIRM</name>